<feature type="compositionally biased region" description="Basic and acidic residues" evidence="2">
    <location>
        <begin position="1206"/>
        <end position="1215"/>
    </location>
</feature>
<keyword evidence="4" id="KW-1185">Reference proteome</keyword>
<dbReference type="OrthoDB" id="4848543at2759"/>
<evidence type="ECO:0000256" key="2">
    <source>
        <dbReference type="SAM" id="MobiDB-lite"/>
    </source>
</evidence>
<protein>
    <submittedName>
        <fullName evidence="3">Uncharacterized protein</fullName>
    </submittedName>
</protein>
<feature type="coiled-coil region" evidence="1">
    <location>
        <begin position="944"/>
        <end position="1027"/>
    </location>
</feature>
<evidence type="ECO:0000313" key="3">
    <source>
        <dbReference type="EMBL" id="KXH67745.1"/>
    </source>
</evidence>
<feature type="compositionally biased region" description="Basic and acidic residues" evidence="2">
    <location>
        <begin position="1252"/>
        <end position="1269"/>
    </location>
</feature>
<dbReference type="EMBL" id="JFFI01000428">
    <property type="protein sequence ID" value="KXH67745.1"/>
    <property type="molecule type" value="Genomic_DNA"/>
</dbReference>
<evidence type="ECO:0000256" key="1">
    <source>
        <dbReference type="SAM" id="Coils"/>
    </source>
</evidence>
<feature type="region of interest" description="Disordered" evidence="2">
    <location>
        <begin position="907"/>
        <end position="942"/>
    </location>
</feature>
<feature type="compositionally biased region" description="Basic and acidic residues" evidence="2">
    <location>
        <begin position="313"/>
        <end position="340"/>
    </location>
</feature>
<evidence type="ECO:0000313" key="4">
    <source>
        <dbReference type="Proteomes" id="UP000070121"/>
    </source>
</evidence>
<feature type="coiled-coil region" evidence="1">
    <location>
        <begin position="471"/>
        <end position="632"/>
    </location>
</feature>
<organism evidence="3 4">
    <name type="scientific">Colletotrichum salicis</name>
    <dbReference type="NCBI Taxonomy" id="1209931"/>
    <lineage>
        <taxon>Eukaryota</taxon>
        <taxon>Fungi</taxon>
        <taxon>Dikarya</taxon>
        <taxon>Ascomycota</taxon>
        <taxon>Pezizomycotina</taxon>
        <taxon>Sordariomycetes</taxon>
        <taxon>Hypocreomycetidae</taxon>
        <taxon>Glomerellales</taxon>
        <taxon>Glomerellaceae</taxon>
        <taxon>Colletotrichum</taxon>
        <taxon>Colletotrichum acutatum species complex</taxon>
    </lineage>
</organism>
<feature type="compositionally biased region" description="Polar residues" evidence="2">
    <location>
        <begin position="39"/>
        <end position="69"/>
    </location>
</feature>
<comment type="caution">
    <text evidence="3">The sequence shown here is derived from an EMBL/GenBank/DDBJ whole genome shotgun (WGS) entry which is preliminary data.</text>
</comment>
<feature type="region of interest" description="Disordered" evidence="2">
    <location>
        <begin position="295"/>
        <end position="446"/>
    </location>
</feature>
<feature type="region of interest" description="Disordered" evidence="2">
    <location>
        <begin position="1099"/>
        <end position="1118"/>
    </location>
</feature>
<accession>A0A135V548</accession>
<feature type="compositionally biased region" description="Basic residues" evidence="2">
    <location>
        <begin position="18"/>
        <end position="28"/>
    </location>
</feature>
<feature type="compositionally biased region" description="Basic and acidic residues" evidence="2">
    <location>
        <begin position="907"/>
        <end position="926"/>
    </location>
</feature>
<gene>
    <name evidence="3" type="ORF">CSAL01_01514</name>
</gene>
<proteinExistence type="predicted"/>
<dbReference type="STRING" id="1209931.A0A135V548"/>
<feature type="compositionally biased region" description="Polar residues" evidence="2">
    <location>
        <begin position="1"/>
        <end position="15"/>
    </location>
</feature>
<dbReference type="Proteomes" id="UP000070121">
    <property type="component" value="Unassembled WGS sequence"/>
</dbReference>
<reference evidence="3 4" key="1">
    <citation type="submission" date="2014-02" db="EMBL/GenBank/DDBJ databases">
        <title>The genome sequence of Colletotrichum salicis CBS 607.94.</title>
        <authorList>
            <person name="Baroncelli R."/>
            <person name="Thon M.R."/>
        </authorList>
    </citation>
    <scope>NUCLEOTIDE SEQUENCE [LARGE SCALE GENOMIC DNA]</scope>
    <source>
        <strain evidence="3 4">CBS 607.94</strain>
    </source>
</reference>
<keyword evidence="1" id="KW-0175">Coiled coil</keyword>
<feature type="region of interest" description="Disordered" evidence="2">
    <location>
        <begin position="1"/>
        <end position="77"/>
    </location>
</feature>
<name>A0A135V548_9PEZI</name>
<sequence length="1302" mass="146884">MVVESSLNSLSTDGNTPRHARHSSKPRSKGSSPDHCSDDGSQAEDSPSSVESQPSLLSQLGASQPNINHIIQDDGNEQYHISQIRGNGRNSSCYPEEDPGIAEEVDSFIFAPQPNYKPNQFSGHQQRRSIDFGALSERQDAVPREEMADPGNVPPAQPRERPALIDDQSHHYSGVNAHADDVTAAIPRSGQPRRDTQLQRFRTTEVNPQQLSGHIQLPTRGLSNQITTSLGRDPAQNPNAECPSVRVEQKVIESAKKHISIRPFADANAIFPCDQREALQPPIERTPATEKCIASRLRSSRGENEGEQQQRAISDRRGSVTNGLEHHLSETSKPVKDNRMLPRQVSRVQGNEALEVRSSTPLGDLEMPQKQTPGSARKASRQHSSPREQSVTRIRHEHNARDVPQRTKSRLSNTSRRRRHSSRQPQYTKPSHEKVASDPENQQVTAESHYETLESMSAHYNKVLSYSKEVEQKMNSRLMGQKQQIEELKTRLGQYQTRYQKDCNRRVLLNSELSLVQNQRDELSQKLAQQGGRMHELEQEVANLQADRETQDGEAASLHDELKVVHSKLDKLQEKSRSYKDHLNKAVAEHQQLWHQSRDIAQKTIISMRKEHHEAEEKFNLVMAEKQAAQDKLNRISKYRRVLLQQEVAAEAASKVRHVTSALGNLEKDFHFEVQRAKGLERVDANAPKGLLHQVDERVAEVSLKMDDLQTCSIEAPAMPTEVMKRLGEIADYVQFAPHVNVEDEIRRALKTFQREIMPWFSKELEATVSGQSIEEKLQSLQKTLQDQLLAIKTERKNHHEQLMLQLSETKEENNKLAQGLLAKDAEIAQMTNSVSKLNQKLREARDSAELASNQAATTEEELRALEQSLSGKDCQVTETQTELHLQREGYETKVRELQEKLRIAEEDAHHQRQLAEESETKLAEKSEEDTEMQTRLKSSGESLHQAQQQLTMAMAEVERLKALESVTRASKLEIELENARQRITNLTLKLRDTQVPAANNSQLDQVAEQLAQLQTLKEYIKQLRSNDKVHATISKELAKTLDRKDTTESDDILIPDSLVLPTLPVLLQQDVYDSLNNFQPSSSDIPLIRASKRTVFRSPVEESEDELPAPSVEQVKSQRMDVATQGSRIRSILRPQRTPTARTLKGSIDAMVARHAGHSSYNRPVRSAPKSSQEAILDVKNSLVGNRKAILGDLVNPNEWERLEGPANHAEQRGTKRSSNSQQWSRGPKRSKPCFTENEDNVETSKVARSSMEDHLRAEPPERSKDGNKVPAATAQDDEQISHHFFLTASKPNESAERGGK</sequence>
<feature type="region of interest" description="Disordered" evidence="2">
    <location>
        <begin position="1206"/>
        <end position="1302"/>
    </location>
</feature>